<evidence type="ECO:0000313" key="2">
    <source>
        <dbReference type="Proteomes" id="UP001384579"/>
    </source>
</evidence>
<dbReference type="InterPro" id="IPR016084">
    <property type="entry name" value="Haem_Oase-like_multi-hlx"/>
</dbReference>
<protein>
    <submittedName>
        <fullName evidence="1">Uncharacterized protein</fullName>
    </submittedName>
</protein>
<sequence>MKEIVAFIEHKKQEFVKLPLFEFLTNKSIHPNQRLIFAPVLDPLAVGLSDLNKYVLRDSASNNKVQELIDKYTYKENYYWHGYLEYLEELGFNQSMSYGDFRMLWGEETKKTRSLCATLERYAFEASPLQKIVLVEVLEATATVFFEAALEVVMELQKITKKEYVYFGGGYVRLENHHILNTPEMLQLLKEIQLTEWEKQQALELADKVFELFTDAMNELFRHTKTNSCNTVLQVASFVGLDSSIDCLDFL</sequence>
<keyword evidence="2" id="KW-1185">Reference proteome</keyword>
<organism evidence="1 2">
    <name type="scientific">Microcoleus anatoxicus PTRS2</name>
    <dbReference type="NCBI Taxonomy" id="2705321"/>
    <lineage>
        <taxon>Bacteria</taxon>
        <taxon>Bacillati</taxon>
        <taxon>Cyanobacteriota</taxon>
        <taxon>Cyanophyceae</taxon>
        <taxon>Oscillatoriophycideae</taxon>
        <taxon>Oscillatoriales</taxon>
        <taxon>Microcoleaceae</taxon>
        <taxon>Microcoleus</taxon>
        <taxon>Microcoleus anatoxicus</taxon>
    </lineage>
</organism>
<name>A0ABU8YJV9_9CYAN</name>
<dbReference type="RefSeq" id="WP_340520393.1">
    <property type="nucleotide sequence ID" value="NZ_JBBLXS010000066.1"/>
</dbReference>
<gene>
    <name evidence="1" type="ORF">WMG39_07385</name>
</gene>
<dbReference type="EMBL" id="JBBLXS010000066">
    <property type="protein sequence ID" value="MEK0184680.1"/>
    <property type="molecule type" value="Genomic_DNA"/>
</dbReference>
<reference evidence="1 2" key="1">
    <citation type="journal article" date="2020" name="Harmful Algae">
        <title>Molecular and morphological characterization of a novel dihydroanatoxin-a producing Microcoleus species (cyanobacteria) from the Russian River, California, USA.</title>
        <authorList>
            <person name="Conklin K.Y."/>
            <person name="Stancheva R."/>
            <person name="Otten T.G."/>
            <person name="Fadness R."/>
            <person name="Boyer G.L."/>
            <person name="Read B."/>
            <person name="Zhang X."/>
            <person name="Sheath R.G."/>
        </authorList>
    </citation>
    <scope>NUCLEOTIDE SEQUENCE [LARGE SCALE GENOMIC DNA]</scope>
    <source>
        <strain evidence="1 2">PTRS2</strain>
    </source>
</reference>
<dbReference type="Proteomes" id="UP001384579">
    <property type="component" value="Unassembled WGS sequence"/>
</dbReference>
<evidence type="ECO:0000313" key="1">
    <source>
        <dbReference type="EMBL" id="MEK0184680.1"/>
    </source>
</evidence>
<proteinExistence type="predicted"/>
<dbReference type="Gene3D" id="1.20.910.10">
    <property type="entry name" value="Heme oxygenase-like"/>
    <property type="match status" value="1"/>
</dbReference>
<comment type="caution">
    <text evidence="1">The sequence shown here is derived from an EMBL/GenBank/DDBJ whole genome shotgun (WGS) entry which is preliminary data.</text>
</comment>
<accession>A0ABU8YJV9</accession>